<dbReference type="PANTHER" id="PTHR10796:SF60">
    <property type="entry name" value="PATCHED DOMAIN-CONTAINING PROTEIN 3"/>
    <property type="match status" value="1"/>
</dbReference>
<reference evidence="3" key="1">
    <citation type="submission" date="2025-08" db="UniProtKB">
        <authorList>
            <consortium name="RefSeq"/>
        </authorList>
    </citation>
    <scope>IDENTIFICATION</scope>
    <source>
        <tissue evidence="3">Whole blood</tissue>
    </source>
</reference>
<organism evidence="2 3">
    <name type="scientific">Panthera pardus</name>
    <name type="common">Leopard</name>
    <name type="synonym">Felis pardus</name>
    <dbReference type="NCBI Taxonomy" id="9691"/>
    <lineage>
        <taxon>Eukaryota</taxon>
        <taxon>Metazoa</taxon>
        <taxon>Chordata</taxon>
        <taxon>Craniata</taxon>
        <taxon>Vertebrata</taxon>
        <taxon>Euteleostomi</taxon>
        <taxon>Mammalia</taxon>
        <taxon>Eutheria</taxon>
        <taxon>Laurasiatheria</taxon>
        <taxon>Carnivora</taxon>
        <taxon>Feliformia</taxon>
        <taxon>Felidae</taxon>
        <taxon>Pantherinae</taxon>
        <taxon>Panthera</taxon>
    </lineage>
</organism>
<feature type="region of interest" description="Disordered" evidence="1">
    <location>
        <begin position="1"/>
        <end position="97"/>
    </location>
</feature>
<keyword evidence="2" id="KW-1185">Reference proteome</keyword>
<protein>
    <submittedName>
        <fullName evidence="3">Patched domain-containing protein 3-like</fullName>
    </submittedName>
</protein>
<dbReference type="GeneID" id="128777119"/>
<accession>A0A9W2VJS9</accession>
<dbReference type="GO" id="GO:0016020">
    <property type="term" value="C:membrane"/>
    <property type="evidence" value="ECO:0007669"/>
    <property type="project" value="TreeGrafter"/>
</dbReference>
<dbReference type="InterPro" id="IPR051697">
    <property type="entry name" value="Patched_domain-protein"/>
</dbReference>
<dbReference type="AlphaFoldDB" id="A0A9W2VJS9"/>
<sequence>MSLRPCKVAPEAWPEAEAPAEREPRSEARREPTSGPGSELLRASKHESEQFFSGRQEPEMTWASGQLPEPAGAPHSHPVSVRGDSSLPASPSENQVSERPRCHTDCLEAPLSCLFRRLGCEVGAHPWIFLLVPMVLTATLGTGLIYLPKDVEENLEEQYTPIGSPAKAKRRFVQERFTANDSYRFSISRKSTEVNFACIRAVSNTTSLLEPAILSEVSKVDDVIQDLYAMGENGTQIHYNQVCAKHQGLCVSSNPLLYAWQMNRHLDLRNVTFPIYNHTGQPIYLAGTIGGTFLGERMGMNQLLLEAKAVRLLYYLKTEDEEDNEHSKKWLTHFLNQFSNIEKSLVSKRIQVSGG</sequence>
<evidence type="ECO:0000313" key="2">
    <source>
        <dbReference type="Proteomes" id="UP001165780"/>
    </source>
</evidence>
<gene>
    <name evidence="3" type="primary">LOC128777119</name>
</gene>
<evidence type="ECO:0000313" key="3">
    <source>
        <dbReference type="RefSeq" id="XP_053758871.1"/>
    </source>
</evidence>
<evidence type="ECO:0000256" key="1">
    <source>
        <dbReference type="SAM" id="MobiDB-lite"/>
    </source>
</evidence>
<feature type="compositionally biased region" description="Basic and acidic residues" evidence="1">
    <location>
        <begin position="19"/>
        <end position="32"/>
    </location>
</feature>
<dbReference type="Proteomes" id="UP001165780">
    <property type="component" value="Unplaced"/>
</dbReference>
<dbReference type="PANTHER" id="PTHR10796">
    <property type="entry name" value="PATCHED-RELATED"/>
    <property type="match status" value="1"/>
</dbReference>
<dbReference type="RefSeq" id="XP_053758871.1">
    <property type="nucleotide sequence ID" value="XM_053902896.1"/>
</dbReference>
<name>A0A9W2VJS9_PANPR</name>
<proteinExistence type="predicted"/>